<gene>
    <name evidence="4" type="ORF">ACFQZV_13585</name>
</gene>
<dbReference type="Pfam" id="PF16555">
    <property type="entry name" value="GramPos_pilinD1"/>
    <property type="match status" value="1"/>
</dbReference>
<evidence type="ECO:0000259" key="3">
    <source>
        <dbReference type="Pfam" id="PF17802"/>
    </source>
</evidence>
<keyword evidence="1" id="KW-1133">Transmembrane helix</keyword>
<dbReference type="InterPro" id="IPR032364">
    <property type="entry name" value="GramPos_pilinD1_N"/>
</dbReference>
<feature type="non-terminal residue" evidence="4">
    <location>
        <position position="1"/>
    </location>
</feature>
<feature type="transmembrane region" description="Helical" evidence="1">
    <location>
        <begin position="371"/>
        <end position="393"/>
    </location>
</feature>
<dbReference type="Gene3D" id="2.60.40.740">
    <property type="match status" value="1"/>
</dbReference>
<comment type="caution">
    <text evidence="4">The sequence shown here is derived from an EMBL/GenBank/DDBJ whole genome shotgun (WGS) entry which is preliminary data.</text>
</comment>
<keyword evidence="1" id="KW-0812">Transmembrane</keyword>
<dbReference type="InterPro" id="IPR041033">
    <property type="entry name" value="SpaA_PFL_dom_1"/>
</dbReference>
<evidence type="ECO:0000313" key="4">
    <source>
        <dbReference type="EMBL" id="MFD0782330.1"/>
    </source>
</evidence>
<evidence type="ECO:0000256" key="1">
    <source>
        <dbReference type="SAM" id="Phobius"/>
    </source>
</evidence>
<dbReference type="NCBIfam" id="TIGR04226">
    <property type="entry name" value="RrgB_K2N_iso_D2"/>
    <property type="match status" value="1"/>
</dbReference>
<evidence type="ECO:0000259" key="2">
    <source>
        <dbReference type="Pfam" id="PF16555"/>
    </source>
</evidence>
<dbReference type="Gene3D" id="2.60.40.10">
    <property type="entry name" value="Immunoglobulins"/>
    <property type="match status" value="2"/>
</dbReference>
<feature type="domain" description="Gram-positive pilin subunit D1 N-terminal" evidence="2">
    <location>
        <begin position="27"/>
        <end position="99"/>
    </location>
</feature>
<keyword evidence="1" id="KW-0472">Membrane</keyword>
<dbReference type="InterPro" id="IPR048052">
    <property type="entry name" value="FM1-like"/>
</dbReference>
<dbReference type="EMBL" id="JBHTIM010000001">
    <property type="protein sequence ID" value="MFD0782330.1"/>
    <property type="molecule type" value="Genomic_DNA"/>
</dbReference>
<dbReference type="InterPro" id="IPR013783">
    <property type="entry name" value="Ig-like_fold"/>
</dbReference>
<dbReference type="Pfam" id="PF17802">
    <property type="entry name" value="SpaA"/>
    <property type="match status" value="1"/>
</dbReference>
<dbReference type="Proteomes" id="UP001597042">
    <property type="component" value="Unassembled WGS sequence"/>
</dbReference>
<sequence length="402" mass="40698">VDLTTTEGWDAVEGYVSDPGSAPLTGSPVTVTTAADGSASVSSLAVGAYLVTELVSPGATAGGEPVTITQMAAPFVVTIPIPTGEGTWNSDVHVYPKNSITTVSKVPGAPAGAGLGETVPWTITIDIPQLADGQSYSDFRVTDTLDAKLAFASTTSVTIGGADVTPTETVNGQTVQWVFDAVAINTGQGQVLEIVFDTTVVATGAIENTADVWINDPGMTGTPITTPVATTYWGAVSILKHAAGEVANTLEGAQFAVYATEAEAAAGAEAGRIAVTRDAAGAVIPAQTVFTTGADGTVLIPGLFAGNSTDADPIERTYYLREIAAPAGYELTETPIPVTVTAAGVATPVVMAIPNPQLPAFPLPMTGGDGALMFAVAGVAILLTALGAAIIIIRRRNAQRAE</sequence>
<protein>
    <submittedName>
        <fullName evidence="4">SpaH/EbpB family LPXTG-anchored major pilin</fullName>
    </submittedName>
</protein>
<dbReference type="RefSeq" id="WP_378783348.1">
    <property type="nucleotide sequence ID" value="NZ_JBHTIM010000001.1"/>
</dbReference>
<accession>A0ABW2ZUY5</accession>
<dbReference type="InterPro" id="IPR026466">
    <property type="entry name" value="Fim_isopep_form_D2_dom"/>
</dbReference>
<dbReference type="NCBIfam" id="TIGR01167">
    <property type="entry name" value="LPXTG_anchor"/>
    <property type="match status" value="1"/>
</dbReference>
<reference evidence="5" key="1">
    <citation type="journal article" date="2019" name="Int. J. Syst. Evol. Microbiol.">
        <title>The Global Catalogue of Microorganisms (GCM) 10K type strain sequencing project: providing services to taxonomists for standard genome sequencing and annotation.</title>
        <authorList>
            <consortium name="The Broad Institute Genomics Platform"/>
            <consortium name="The Broad Institute Genome Sequencing Center for Infectious Disease"/>
            <person name="Wu L."/>
            <person name="Ma J."/>
        </authorList>
    </citation>
    <scope>NUCLEOTIDE SEQUENCE [LARGE SCALE GENOMIC DNA]</scope>
    <source>
        <strain evidence="5">CCUG 50754</strain>
    </source>
</reference>
<organism evidence="4 5">
    <name type="scientific">Microbacterium koreense</name>
    <dbReference type="NCBI Taxonomy" id="323761"/>
    <lineage>
        <taxon>Bacteria</taxon>
        <taxon>Bacillati</taxon>
        <taxon>Actinomycetota</taxon>
        <taxon>Actinomycetes</taxon>
        <taxon>Micrococcales</taxon>
        <taxon>Microbacteriaceae</taxon>
        <taxon>Microbacterium</taxon>
    </lineage>
</organism>
<name>A0ABW2ZUY5_9MICO</name>
<proteinExistence type="predicted"/>
<keyword evidence="5" id="KW-1185">Reference proteome</keyword>
<evidence type="ECO:0000313" key="5">
    <source>
        <dbReference type="Proteomes" id="UP001597042"/>
    </source>
</evidence>
<feature type="domain" description="SpaA-like prealbumin fold" evidence="3">
    <location>
        <begin position="247"/>
        <end position="347"/>
    </location>
</feature>
<dbReference type="NCBIfam" id="NF033902">
    <property type="entry name" value="iso_D2_wall_anc"/>
    <property type="match status" value="1"/>
</dbReference>